<name>A0AAN8V6U6_9MAGN</name>
<reference evidence="2 3" key="1">
    <citation type="submission" date="2023-12" db="EMBL/GenBank/DDBJ databases">
        <title>A high-quality genome assembly for Dillenia turbinata (Dilleniales).</title>
        <authorList>
            <person name="Chanderbali A."/>
        </authorList>
    </citation>
    <scope>NUCLEOTIDE SEQUENCE [LARGE SCALE GENOMIC DNA]</scope>
    <source>
        <strain evidence="2">LSX21</strain>
        <tissue evidence="2">Leaf</tissue>
    </source>
</reference>
<keyword evidence="1" id="KW-0175">Coiled coil</keyword>
<accession>A0AAN8V6U6</accession>
<evidence type="ECO:0000313" key="2">
    <source>
        <dbReference type="EMBL" id="KAK6923827.1"/>
    </source>
</evidence>
<keyword evidence="3" id="KW-1185">Reference proteome</keyword>
<dbReference type="Proteomes" id="UP001370490">
    <property type="component" value="Unassembled WGS sequence"/>
</dbReference>
<dbReference type="AlphaFoldDB" id="A0AAN8V6U6"/>
<proteinExistence type="predicted"/>
<dbReference type="EMBL" id="JBAMMX010000017">
    <property type="protein sequence ID" value="KAK6923827.1"/>
    <property type="molecule type" value="Genomic_DNA"/>
</dbReference>
<gene>
    <name evidence="2" type="ORF">RJ641_010027</name>
</gene>
<sequence>MGECEGEALEEKPWHATIAEDLPRTVMESTDSALRSARTLQHNSSTHLRNLRDLIPEMTSKYKIYEHAFFTKVEDELIKAKEHPALAAGVVFTSGLLLMRGPRRLLYRQTLGRFQSEEAKFVRAEKNVKELNLSIDLMKKESKKLRERAALAEKDMIRGNSELKDVGGQIQRLAKSVCGVEAQAASLMDGLREIPGGDALKLRAEASCFYVIPSKTAEDCSEQKNSEDF</sequence>
<evidence type="ECO:0000256" key="1">
    <source>
        <dbReference type="SAM" id="Coils"/>
    </source>
</evidence>
<dbReference type="PANTHER" id="PTHR34554:SF2">
    <property type="entry name" value="RGS1-HXK1-INTERACTING PROTEIN 1"/>
    <property type="match status" value="1"/>
</dbReference>
<protein>
    <submittedName>
        <fullName evidence="2">Uncharacterized protein</fullName>
    </submittedName>
</protein>
<dbReference type="PANTHER" id="PTHR34554">
    <property type="entry name" value="RGS1-HXK1-INTERACTING PROTEIN 1"/>
    <property type="match status" value="1"/>
</dbReference>
<comment type="caution">
    <text evidence="2">The sequence shown here is derived from an EMBL/GenBank/DDBJ whole genome shotgun (WGS) entry which is preliminary data.</text>
</comment>
<dbReference type="InterPro" id="IPR053284">
    <property type="entry name" value="RGS1-HXK1_interactor"/>
</dbReference>
<feature type="coiled-coil region" evidence="1">
    <location>
        <begin position="121"/>
        <end position="155"/>
    </location>
</feature>
<evidence type="ECO:0000313" key="3">
    <source>
        <dbReference type="Proteomes" id="UP001370490"/>
    </source>
</evidence>
<organism evidence="2 3">
    <name type="scientific">Dillenia turbinata</name>
    <dbReference type="NCBI Taxonomy" id="194707"/>
    <lineage>
        <taxon>Eukaryota</taxon>
        <taxon>Viridiplantae</taxon>
        <taxon>Streptophyta</taxon>
        <taxon>Embryophyta</taxon>
        <taxon>Tracheophyta</taxon>
        <taxon>Spermatophyta</taxon>
        <taxon>Magnoliopsida</taxon>
        <taxon>eudicotyledons</taxon>
        <taxon>Gunneridae</taxon>
        <taxon>Pentapetalae</taxon>
        <taxon>Dilleniales</taxon>
        <taxon>Dilleniaceae</taxon>
        <taxon>Dillenia</taxon>
    </lineage>
</organism>